<proteinExistence type="inferred from homology"/>
<gene>
    <name evidence="8" type="primary">tdk</name>
    <name evidence="11" type="ORF">NX772_00635</name>
</gene>
<dbReference type="Proteomes" id="UP001058364">
    <property type="component" value="Chromosome"/>
</dbReference>
<evidence type="ECO:0000256" key="10">
    <source>
        <dbReference type="RuleBase" id="RU004165"/>
    </source>
</evidence>
<feature type="binding site" evidence="8">
    <location>
        <begin position="15"/>
        <end position="22"/>
    </location>
    <ligand>
        <name>ATP</name>
        <dbReference type="ChEBI" id="CHEBI:30616"/>
    </ligand>
</feature>
<reference evidence="11" key="1">
    <citation type="submission" date="2022-08" db="EMBL/GenBank/DDBJ databases">
        <title>Complete genome sequence of Mycoplasma molare type strain H 542.</title>
        <authorList>
            <person name="Spergser J."/>
        </authorList>
    </citation>
    <scope>NUCLEOTIDE SEQUENCE</scope>
    <source>
        <strain evidence="11">H 542</strain>
    </source>
</reference>
<dbReference type="InterPro" id="IPR020633">
    <property type="entry name" value="Thymidine_kinase_CS"/>
</dbReference>
<evidence type="ECO:0000256" key="1">
    <source>
        <dbReference type="ARBA" id="ARBA00007587"/>
    </source>
</evidence>
<dbReference type="SUPFAM" id="SSF57716">
    <property type="entry name" value="Glucocorticoid receptor-like (DNA-binding domain)"/>
    <property type="match status" value="1"/>
</dbReference>
<dbReference type="PIRSF" id="PIRSF035805">
    <property type="entry name" value="TK_cell"/>
    <property type="match status" value="1"/>
</dbReference>
<evidence type="ECO:0000313" key="11">
    <source>
        <dbReference type="EMBL" id="UWD34323.1"/>
    </source>
</evidence>
<dbReference type="SUPFAM" id="SSF52540">
    <property type="entry name" value="P-loop containing nucleoside triphosphate hydrolases"/>
    <property type="match status" value="1"/>
</dbReference>
<evidence type="ECO:0000313" key="12">
    <source>
        <dbReference type="Proteomes" id="UP001058364"/>
    </source>
</evidence>
<evidence type="ECO:0000256" key="2">
    <source>
        <dbReference type="ARBA" id="ARBA00012118"/>
    </source>
</evidence>
<feature type="binding site" evidence="8">
    <location>
        <position position="181"/>
    </location>
    <ligand>
        <name>Zn(2+)</name>
        <dbReference type="ChEBI" id="CHEBI:29105"/>
    </ligand>
</feature>
<feature type="active site" description="Proton acceptor" evidence="8">
    <location>
        <position position="90"/>
    </location>
</feature>
<keyword evidence="3 8" id="KW-0237">DNA synthesis</keyword>
<keyword evidence="4 8" id="KW-0808">Transferase</keyword>
<dbReference type="HAMAP" id="MF_00124">
    <property type="entry name" value="Thymidine_kinase"/>
    <property type="match status" value="1"/>
</dbReference>
<feature type="binding site" evidence="8">
    <location>
        <begin position="89"/>
        <end position="92"/>
    </location>
    <ligand>
        <name>ATP</name>
        <dbReference type="ChEBI" id="CHEBI:30616"/>
    </ligand>
</feature>
<evidence type="ECO:0000256" key="8">
    <source>
        <dbReference type="HAMAP-Rule" id="MF_00124"/>
    </source>
</evidence>
<dbReference type="InterPro" id="IPR027417">
    <property type="entry name" value="P-loop_NTPase"/>
</dbReference>
<dbReference type="PROSITE" id="PS00603">
    <property type="entry name" value="TK_CELLULAR_TYPE"/>
    <property type="match status" value="1"/>
</dbReference>
<accession>A0ABY5TUJ1</accession>
<dbReference type="InterPro" id="IPR001267">
    <property type="entry name" value="Thymidine_kinase"/>
</dbReference>
<feature type="binding site" evidence="8">
    <location>
        <position position="178"/>
    </location>
    <ligand>
        <name>Zn(2+)</name>
        <dbReference type="ChEBI" id="CHEBI:29105"/>
    </ligand>
</feature>
<keyword evidence="8" id="KW-0862">Zinc</keyword>
<evidence type="ECO:0000256" key="6">
    <source>
        <dbReference type="ARBA" id="ARBA00022777"/>
    </source>
</evidence>
<keyword evidence="5 8" id="KW-0547">Nucleotide-binding</keyword>
<dbReference type="EMBL" id="CP103423">
    <property type="protein sequence ID" value="UWD34323.1"/>
    <property type="molecule type" value="Genomic_DNA"/>
</dbReference>
<name>A0ABY5TUJ1_9BACT</name>
<comment type="catalytic activity">
    <reaction evidence="8 9">
        <text>thymidine + ATP = dTMP + ADP + H(+)</text>
        <dbReference type="Rhea" id="RHEA:19129"/>
        <dbReference type="ChEBI" id="CHEBI:15378"/>
        <dbReference type="ChEBI" id="CHEBI:17748"/>
        <dbReference type="ChEBI" id="CHEBI:30616"/>
        <dbReference type="ChEBI" id="CHEBI:63528"/>
        <dbReference type="ChEBI" id="CHEBI:456216"/>
        <dbReference type="EC" id="2.7.1.21"/>
    </reaction>
</comment>
<protein>
    <recommendedName>
        <fullName evidence="2 8">Thymidine kinase</fullName>
        <ecNumber evidence="2 8">2.7.1.21</ecNumber>
    </recommendedName>
</protein>
<evidence type="ECO:0000256" key="4">
    <source>
        <dbReference type="ARBA" id="ARBA00022679"/>
    </source>
</evidence>
<dbReference type="PANTHER" id="PTHR11441">
    <property type="entry name" value="THYMIDINE KINASE"/>
    <property type="match status" value="1"/>
</dbReference>
<dbReference type="PANTHER" id="PTHR11441:SF0">
    <property type="entry name" value="THYMIDINE KINASE, CYTOSOLIC"/>
    <property type="match status" value="1"/>
</dbReference>
<keyword evidence="8" id="KW-0963">Cytoplasm</keyword>
<feature type="binding site" evidence="8">
    <location>
        <position position="149"/>
    </location>
    <ligand>
        <name>Zn(2+)</name>
        <dbReference type="ChEBI" id="CHEBI:29105"/>
    </ligand>
</feature>
<evidence type="ECO:0000256" key="7">
    <source>
        <dbReference type="ARBA" id="ARBA00022840"/>
    </source>
</evidence>
<comment type="similarity">
    <text evidence="1 8 10">Belongs to the thymidine kinase family.</text>
</comment>
<keyword evidence="7 8" id="KW-0067">ATP-binding</keyword>
<comment type="subcellular location">
    <subcellularLocation>
        <location evidence="8">Cytoplasm</location>
    </subcellularLocation>
</comment>
<sequence length="201" mass="22899">MYKKFSDGMIEVITGPMFSGKSEELLKRIRILEYANIKTLVIKPAFDNRFSDDEIISRSGAKISTHNANNAEEIKELFSKKNYKAIAIDEVHFFNKEVLNLICELADDGVRVIVSGLDTDYLRRPFGIVPSLLSMAENVTKLHAVCVKCKNAATTSFRKINNKSIKLLGDTEEYEARCRSCHIKGEFNKTREKIEDNKEEK</sequence>
<evidence type="ECO:0000256" key="3">
    <source>
        <dbReference type="ARBA" id="ARBA00022634"/>
    </source>
</evidence>
<evidence type="ECO:0000256" key="5">
    <source>
        <dbReference type="ARBA" id="ARBA00022741"/>
    </source>
</evidence>
<dbReference type="EC" id="2.7.1.21" evidence="2 8"/>
<evidence type="ECO:0000256" key="9">
    <source>
        <dbReference type="RuleBase" id="RU000544"/>
    </source>
</evidence>
<dbReference type="Gene3D" id="3.30.60.20">
    <property type="match status" value="1"/>
</dbReference>
<comment type="subunit">
    <text evidence="8">Homotetramer.</text>
</comment>
<keyword evidence="6 8" id="KW-0418">Kinase</keyword>
<organism evidence="11 12">
    <name type="scientific">Mesomycoplasma molare</name>
    <dbReference type="NCBI Taxonomy" id="171288"/>
    <lineage>
        <taxon>Bacteria</taxon>
        <taxon>Bacillati</taxon>
        <taxon>Mycoplasmatota</taxon>
        <taxon>Mycoplasmoidales</taxon>
        <taxon>Metamycoplasmataceae</taxon>
        <taxon>Mesomycoplasma</taxon>
    </lineage>
</organism>
<dbReference type="NCBIfam" id="NF003296">
    <property type="entry name" value="PRK04296.1-1"/>
    <property type="match status" value="1"/>
</dbReference>
<feature type="binding site" evidence="8">
    <location>
        <position position="146"/>
    </location>
    <ligand>
        <name>Zn(2+)</name>
        <dbReference type="ChEBI" id="CHEBI:29105"/>
    </ligand>
</feature>
<keyword evidence="12" id="KW-1185">Reference proteome</keyword>
<dbReference type="Gene3D" id="3.40.50.300">
    <property type="entry name" value="P-loop containing nucleotide triphosphate hydrolases"/>
    <property type="match status" value="1"/>
</dbReference>
<dbReference type="GO" id="GO:0004797">
    <property type="term" value="F:thymidine kinase activity"/>
    <property type="evidence" value="ECO:0007669"/>
    <property type="project" value="UniProtKB-EC"/>
</dbReference>
<dbReference type="RefSeq" id="WP_027123179.1">
    <property type="nucleotide sequence ID" value="NZ_CP103423.1"/>
</dbReference>
<keyword evidence="8" id="KW-0479">Metal-binding</keyword>
<dbReference type="Pfam" id="PF00265">
    <property type="entry name" value="TK"/>
    <property type="match status" value="1"/>
</dbReference>